<keyword evidence="6" id="KW-1133">Transmembrane helix</keyword>
<comment type="caution">
    <text evidence="7">The sequence shown here is derived from an EMBL/GenBank/DDBJ whole genome shotgun (WGS) entry which is preliminary data.</text>
</comment>
<feature type="compositionally biased region" description="Low complexity" evidence="5">
    <location>
        <begin position="282"/>
        <end position="300"/>
    </location>
</feature>
<evidence type="ECO:0000256" key="6">
    <source>
        <dbReference type="SAM" id="Phobius"/>
    </source>
</evidence>
<evidence type="ECO:0000256" key="4">
    <source>
        <dbReference type="PIRSR" id="PIRSR606689-2"/>
    </source>
</evidence>
<dbReference type="SUPFAM" id="SSF52540">
    <property type="entry name" value="P-loop containing nucleoside triphosphate hydrolases"/>
    <property type="match status" value="1"/>
</dbReference>
<dbReference type="AlphaFoldDB" id="A0ABD2Q0H5"/>
<dbReference type="InterPro" id="IPR027417">
    <property type="entry name" value="P-loop_NTPase"/>
</dbReference>
<sequence length="572" mass="64322">MERVPSRRKRRLALNCLSCTACKTRPPKRTRPLPAKDRRISLNQEAEDRGEASAGLPKYKHFPLLGLSGAGKTSLLSRLVPNSQNQHLKAPIQPTKPGEMNREKLRIARNRRNWKHSLKRKSKGHKMVIIDMSGNPQGRLGWLSLCTATEIGGIFYVLDASNDFSLLEASEELSSLLMRLDNCHLPIVILANKLDKARNVSVDNIMMELNLFSLDNPWKVIQTSVPTNQGLNEALISMRRMSKLYRKRRKLEKAYAAAQGSGDQISEYMRLSKDLSRRASYYSSSSSSDASTASDNEAASFEWQTPEQLRLKRILSLQTTTTSIGHKPMIPTVKADEVTVEQDPAETPRFSNNDDPSPEQMPMAHPNIETIPVWIEPSIQFKQKHDTISLPAGKIAHLAIFVSNNAPSKSNTKVDFMFTNGQLRYQPNPVYVVQNLTHIQLRDSLDSRQQGTVSYEFMPSAQLGGQSFVLLINMALKDQNNKVYFHVVVNETVNVIELEEDPHKNYLSIGFIVLVIISCSSLLFHHWMSSKGRSMIASKSSSNRAESKNEYAELVQKSHKGVKSSGNQNKNK</sequence>
<dbReference type="PROSITE" id="PS51417">
    <property type="entry name" value="ARF"/>
    <property type="match status" value="1"/>
</dbReference>
<feature type="region of interest" description="Disordered" evidence="5">
    <location>
        <begin position="538"/>
        <end position="572"/>
    </location>
</feature>
<feature type="binding site" evidence="3">
    <location>
        <begin position="66"/>
        <end position="73"/>
    </location>
    <ligand>
        <name>GTP</name>
        <dbReference type="ChEBI" id="CHEBI:37565"/>
    </ligand>
</feature>
<feature type="binding site" evidence="3">
    <location>
        <position position="134"/>
    </location>
    <ligand>
        <name>GTP</name>
        <dbReference type="ChEBI" id="CHEBI:37565"/>
    </ligand>
</feature>
<dbReference type="PANTHER" id="PTHR12924:SF0">
    <property type="entry name" value="TRANSLOCON-ASSOCIATED PROTEIN SUBUNIT ALPHA"/>
    <property type="match status" value="1"/>
</dbReference>
<protein>
    <recommendedName>
        <fullName evidence="9">Signal sequence receptor subunit alpha</fullName>
    </recommendedName>
</protein>
<evidence type="ECO:0008006" key="9">
    <source>
        <dbReference type="Google" id="ProtNLM"/>
    </source>
</evidence>
<feature type="binding site" evidence="4">
    <location>
        <position position="95"/>
    </location>
    <ligand>
        <name>Mg(2+)</name>
        <dbReference type="ChEBI" id="CHEBI:18420"/>
    </ligand>
</feature>
<feature type="region of interest" description="Disordered" evidence="5">
    <location>
        <begin position="282"/>
        <end position="301"/>
    </location>
</feature>
<feature type="transmembrane region" description="Helical" evidence="6">
    <location>
        <begin position="506"/>
        <end position="525"/>
    </location>
</feature>
<dbReference type="PANTHER" id="PTHR12924">
    <property type="entry name" value="TRANSLOCON-ASSOCIATED PROTEIN, ALPHA SUBUNIT"/>
    <property type="match status" value="1"/>
</dbReference>
<gene>
    <name evidence="7" type="ORF">Ciccas_008720</name>
</gene>
<feature type="region of interest" description="Disordered" evidence="5">
    <location>
        <begin position="24"/>
        <end position="53"/>
    </location>
</feature>
<dbReference type="EMBL" id="JBJKFK010001597">
    <property type="protein sequence ID" value="KAL3312682.1"/>
    <property type="molecule type" value="Genomic_DNA"/>
</dbReference>
<feature type="binding site" evidence="4">
    <location>
        <position position="73"/>
    </location>
    <ligand>
        <name>Mg(2+)</name>
        <dbReference type="ChEBI" id="CHEBI:18420"/>
    </ligand>
</feature>
<feature type="region of interest" description="Disordered" evidence="5">
    <location>
        <begin position="339"/>
        <end position="359"/>
    </location>
</feature>
<evidence type="ECO:0000313" key="8">
    <source>
        <dbReference type="Proteomes" id="UP001626550"/>
    </source>
</evidence>
<dbReference type="InterPro" id="IPR006689">
    <property type="entry name" value="Small_GTPase_ARF/SAR"/>
</dbReference>
<evidence type="ECO:0000256" key="5">
    <source>
        <dbReference type="SAM" id="MobiDB-lite"/>
    </source>
</evidence>
<name>A0ABD2Q0H5_9PLAT</name>
<keyword evidence="8" id="KW-1185">Reference proteome</keyword>
<keyword evidence="1 3" id="KW-0547">Nucleotide-binding</keyword>
<dbReference type="Proteomes" id="UP001626550">
    <property type="component" value="Unassembled WGS sequence"/>
</dbReference>
<evidence type="ECO:0000313" key="7">
    <source>
        <dbReference type="EMBL" id="KAL3312682.1"/>
    </source>
</evidence>
<feature type="compositionally biased region" description="Basic and acidic residues" evidence="5">
    <location>
        <begin position="34"/>
        <end position="51"/>
    </location>
</feature>
<keyword evidence="6" id="KW-0812">Transmembrane</keyword>
<keyword evidence="6" id="KW-0472">Membrane</keyword>
<dbReference type="Gene3D" id="3.40.50.300">
    <property type="entry name" value="P-loop containing nucleotide triphosphate hydrolases"/>
    <property type="match status" value="1"/>
</dbReference>
<reference evidence="7 8" key="1">
    <citation type="submission" date="2024-11" db="EMBL/GenBank/DDBJ databases">
        <title>Adaptive evolution of stress response genes in parasites aligns with host niche diversity.</title>
        <authorList>
            <person name="Hahn C."/>
            <person name="Resl P."/>
        </authorList>
    </citation>
    <scope>NUCLEOTIDE SEQUENCE [LARGE SCALE GENOMIC DNA]</scope>
    <source>
        <strain evidence="7">EGGRZ-B1_66</strain>
        <tissue evidence="7">Body</tissue>
    </source>
</reference>
<dbReference type="GO" id="GO:0005525">
    <property type="term" value="F:GTP binding"/>
    <property type="evidence" value="ECO:0007669"/>
    <property type="project" value="UniProtKB-KW"/>
</dbReference>
<dbReference type="Pfam" id="PF00025">
    <property type="entry name" value="Arf"/>
    <property type="match status" value="1"/>
</dbReference>
<proteinExistence type="predicted"/>
<accession>A0ABD2Q0H5</accession>
<keyword evidence="2 3" id="KW-0342">GTP-binding</keyword>
<feature type="binding site" evidence="3">
    <location>
        <begin position="192"/>
        <end position="195"/>
    </location>
    <ligand>
        <name>GTP</name>
        <dbReference type="ChEBI" id="CHEBI:37565"/>
    </ligand>
</feature>
<keyword evidence="4" id="KW-0460">Magnesium</keyword>
<evidence type="ECO:0000256" key="2">
    <source>
        <dbReference type="ARBA" id="ARBA00023134"/>
    </source>
</evidence>
<keyword evidence="4" id="KW-0479">Metal-binding</keyword>
<evidence type="ECO:0000256" key="3">
    <source>
        <dbReference type="PIRSR" id="PIRSR606689-1"/>
    </source>
</evidence>
<evidence type="ECO:0000256" key="1">
    <source>
        <dbReference type="ARBA" id="ARBA00022741"/>
    </source>
</evidence>
<organism evidence="7 8">
    <name type="scientific">Cichlidogyrus casuarinus</name>
    <dbReference type="NCBI Taxonomy" id="1844966"/>
    <lineage>
        <taxon>Eukaryota</taxon>
        <taxon>Metazoa</taxon>
        <taxon>Spiralia</taxon>
        <taxon>Lophotrochozoa</taxon>
        <taxon>Platyhelminthes</taxon>
        <taxon>Monogenea</taxon>
        <taxon>Monopisthocotylea</taxon>
        <taxon>Dactylogyridea</taxon>
        <taxon>Ancyrocephalidae</taxon>
        <taxon>Cichlidogyrus</taxon>
    </lineage>
</organism>